<dbReference type="PRINTS" id="PR00077">
    <property type="entry name" value="GPDHDRGNASE"/>
</dbReference>
<reference evidence="20 21" key="1">
    <citation type="submission" date="2019-12" db="EMBL/GenBank/DDBJ databases">
        <authorList>
            <person name="Li J."/>
            <person name="Shi Y."/>
            <person name="Xu G."/>
            <person name="Xiao D."/>
            <person name="Ran X."/>
        </authorList>
    </citation>
    <scope>NUCLEOTIDE SEQUENCE [LARGE SCALE GENOMIC DNA]</scope>
    <source>
        <strain evidence="20 21">JCM 15915</strain>
    </source>
</reference>
<dbReference type="PANTHER" id="PTHR11728:SF1">
    <property type="entry name" value="GLYCEROL-3-PHOSPHATE DEHYDROGENASE [NAD(+)] 2, CHLOROPLASTIC"/>
    <property type="match status" value="1"/>
</dbReference>
<feature type="binding site" evidence="16">
    <location>
        <position position="281"/>
    </location>
    <ligand>
        <name>NAD(+)</name>
        <dbReference type="ChEBI" id="CHEBI:57540"/>
    </ligand>
</feature>
<keyword evidence="4 13" id="KW-0560">Oxidoreductase</keyword>
<dbReference type="InterPro" id="IPR008927">
    <property type="entry name" value="6-PGluconate_DH-like_C_sf"/>
</dbReference>
<feature type="binding site" evidence="13">
    <location>
        <position position="75"/>
    </location>
    <ligand>
        <name>NADPH</name>
        <dbReference type="ChEBI" id="CHEBI:57783"/>
    </ligand>
</feature>
<evidence type="ECO:0000256" key="7">
    <source>
        <dbReference type="ARBA" id="ARBA00023209"/>
    </source>
</evidence>
<proteinExistence type="inferred from homology"/>
<dbReference type="UniPathway" id="UPA00940"/>
<dbReference type="EMBL" id="WOGT01000001">
    <property type="protein sequence ID" value="MUN54131.1"/>
    <property type="molecule type" value="Genomic_DNA"/>
</dbReference>
<accession>A0A7K1LG16</accession>
<dbReference type="InterPro" id="IPR011128">
    <property type="entry name" value="G3P_DH_NAD-dep_N"/>
</dbReference>
<feature type="binding site" evidence="13">
    <location>
        <position position="162"/>
    </location>
    <ligand>
        <name>sn-glycerol 3-phosphate</name>
        <dbReference type="ChEBI" id="CHEBI:57597"/>
    </ligand>
</feature>
<keyword evidence="8 13" id="KW-1208">Phospholipid metabolism</keyword>
<dbReference type="Proteomes" id="UP000462152">
    <property type="component" value="Unassembled WGS sequence"/>
</dbReference>
<feature type="binding site" evidence="15">
    <location>
        <begin position="281"/>
        <end position="282"/>
    </location>
    <ligand>
        <name>substrate</name>
    </ligand>
</feature>
<keyword evidence="13" id="KW-0547">Nucleotide-binding</keyword>
<dbReference type="Gene3D" id="3.40.50.720">
    <property type="entry name" value="NAD(P)-binding Rossmann-like Domain"/>
    <property type="match status" value="1"/>
</dbReference>
<keyword evidence="3 13" id="KW-0521">NADP</keyword>
<dbReference type="AlphaFoldDB" id="A0A7K1LG16"/>
<evidence type="ECO:0000256" key="16">
    <source>
        <dbReference type="PIRSR" id="PIRSR000114-3"/>
    </source>
</evidence>
<evidence type="ECO:0000256" key="14">
    <source>
        <dbReference type="PIRSR" id="PIRSR000114-1"/>
    </source>
</evidence>
<dbReference type="EC" id="1.1.1.94" evidence="10 13"/>
<sequence length="371" mass="38555">MVSETVRAPTVPPTVPTPRKVAVLGAGSWGTAFAKIAADAARVDADSDPSWKVVLWGRDEAAMNLMAETGTNDRYFPNVRLPGNLEFTANQREALTGADVVVLALPAQVLRDQLVSVADAVPEEAVLVSLAKGLERGTGLRMSEVIAEALPGSEGRIAVLSGPNLAREIIQEQPTASVVAAVSDPSAGMVSRVCATPYFRPYTSADVVGVEIGGLVKNVIALCVGICEGRDYGDNSKASIMTRGLAETTRLASALGGRPETLAGLAGMGDLVATCSSPLSRNHTAGRLLALGLSVEEVSARMTQTAEGIKSAPVVRDLARRHGVEMPIVEAVTSVLAGEITVDQLQPMLLGRRLKAETPHGGPEGTNAPGQ</sequence>
<feature type="binding site" evidence="13">
    <location>
        <position position="132"/>
    </location>
    <ligand>
        <name>sn-glycerol 3-phosphate</name>
        <dbReference type="ChEBI" id="CHEBI:57597"/>
    </ligand>
</feature>
<keyword evidence="2 13" id="KW-0444">Lipid biosynthesis</keyword>
<comment type="pathway">
    <text evidence="13">Membrane lipid metabolism; glycerophospholipid metabolism.</text>
</comment>
<dbReference type="InterPro" id="IPR006168">
    <property type="entry name" value="G3P_DH_NAD-dep"/>
</dbReference>
<feature type="binding site" evidence="15">
    <location>
        <position position="132"/>
    </location>
    <ligand>
        <name>substrate</name>
    </ligand>
</feature>
<dbReference type="InterPro" id="IPR006109">
    <property type="entry name" value="G3P_DH_NAD-dep_C"/>
</dbReference>
<feature type="binding site" evidence="13">
    <location>
        <position position="58"/>
    </location>
    <ligand>
        <name>NADPH</name>
        <dbReference type="ChEBI" id="CHEBI:57783"/>
    </ligand>
</feature>
<keyword evidence="7 13" id="KW-0594">Phospholipid biosynthesis</keyword>
<dbReference type="GO" id="GO:0005829">
    <property type="term" value="C:cytosol"/>
    <property type="evidence" value="ECO:0007669"/>
    <property type="project" value="TreeGrafter"/>
</dbReference>
<comment type="subcellular location">
    <subcellularLocation>
        <location evidence="13">Cytoplasm</location>
    </subcellularLocation>
</comment>
<feature type="binding site" evidence="13">
    <location>
        <position position="166"/>
    </location>
    <ligand>
        <name>NADPH</name>
        <dbReference type="ChEBI" id="CHEBI:57783"/>
    </ligand>
</feature>
<evidence type="ECO:0000256" key="4">
    <source>
        <dbReference type="ARBA" id="ARBA00023002"/>
    </source>
</evidence>
<evidence type="ECO:0000256" key="13">
    <source>
        <dbReference type="HAMAP-Rule" id="MF_00394"/>
    </source>
</evidence>
<evidence type="ECO:0000256" key="1">
    <source>
        <dbReference type="ARBA" id="ARBA00011009"/>
    </source>
</evidence>
<dbReference type="OrthoDB" id="9812273at2"/>
<dbReference type="GO" id="GO:0006650">
    <property type="term" value="P:glycerophospholipid metabolic process"/>
    <property type="evidence" value="ECO:0007669"/>
    <property type="project" value="UniProtKB-UniRule"/>
</dbReference>
<feature type="binding site" evidence="16">
    <location>
        <begin position="25"/>
        <end position="30"/>
    </location>
    <ligand>
        <name>NAD(+)</name>
        <dbReference type="ChEBI" id="CHEBI:57540"/>
    </ligand>
</feature>
<evidence type="ECO:0000256" key="2">
    <source>
        <dbReference type="ARBA" id="ARBA00022516"/>
    </source>
</evidence>
<name>A0A7K1LG16_9MICC</name>
<dbReference type="GO" id="GO:0046167">
    <property type="term" value="P:glycerol-3-phosphate biosynthetic process"/>
    <property type="evidence" value="ECO:0007669"/>
    <property type="project" value="UniProtKB-UniRule"/>
</dbReference>
<evidence type="ECO:0000256" key="6">
    <source>
        <dbReference type="ARBA" id="ARBA00023098"/>
    </source>
</evidence>
<evidence type="ECO:0000313" key="20">
    <source>
        <dbReference type="EMBL" id="MUN54131.1"/>
    </source>
</evidence>
<feature type="binding site" evidence="13">
    <location>
        <position position="217"/>
    </location>
    <ligand>
        <name>sn-glycerol 3-phosphate</name>
        <dbReference type="ChEBI" id="CHEBI:57597"/>
    </ligand>
</feature>
<evidence type="ECO:0000256" key="12">
    <source>
        <dbReference type="ARBA" id="ARBA00080511"/>
    </source>
</evidence>
<feature type="domain" description="Glycerol-3-phosphate dehydrogenase NAD-dependent N-terminal" evidence="18">
    <location>
        <begin position="20"/>
        <end position="181"/>
    </location>
</feature>
<dbReference type="FunFam" id="1.10.1040.10:FF:000001">
    <property type="entry name" value="Glycerol-3-phosphate dehydrogenase [NAD(P)+]"/>
    <property type="match status" value="1"/>
</dbReference>
<feature type="binding site" evidence="13">
    <location>
        <position position="281"/>
    </location>
    <ligand>
        <name>sn-glycerol 3-phosphate</name>
        <dbReference type="ChEBI" id="CHEBI:57597"/>
    </ligand>
</feature>
<evidence type="ECO:0000256" key="17">
    <source>
        <dbReference type="RuleBase" id="RU000437"/>
    </source>
</evidence>
<dbReference type="InterPro" id="IPR013328">
    <property type="entry name" value="6PGD_dom2"/>
</dbReference>
<evidence type="ECO:0000256" key="8">
    <source>
        <dbReference type="ARBA" id="ARBA00023264"/>
    </source>
</evidence>
<feature type="binding site" evidence="13">
    <location>
        <position position="282"/>
    </location>
    <ligand>
        <name>sn-glycerol 3-phosphate</name>
        <dbReference type="ChEBI" id="CHEBI:57597"/>
    </ligand>
</feature>
<feature type="domain" description="Glycerol-3-phosphate dehydrogenase NAD-dependent C-terminal" evidence="19">
    <location>
        <begin position="206"/>
        <end position="345"/>
    </location>
</feature>
<feature type="binding site" evidence="16">
    <location>
        <position position="166"/>
    </location>
    <ligand>
        <name>NAD(+)</name>
        <dbReference type="ChEBI" id="CHEBI:57540"/>
    </ligand>
</feature>
<keyword evidence="6 13" id="KW-0443">Lipid metabolism</keyword>
<comment type="similarity">
    <text evidence="1 13 17">Belongs to the NAD-dependent glycerol-3-phosphate dehydrogenase family.</text>
</comment>
<feature type="binding site" evidence="13">
    <location>
        <position position="281"/>
    </location>
    <ligand>
        <name>NADPH</name>
        <dbReference type="ChEBI" id="CHEBI:57783"/>
    </ligand>
</feature>
<dbReference type="GO" id="GO:0051287">
    <property type="term" value="F:NAD binding"/>
    <property type="evidence" value="ECO:0007669"/>
    <property type="project" value="InterPro"/>
</dbReference>
<evidence type="ECO:0000256" key="5">
    <source>
        <dbReference type="ARBA" id="ARBA00023027"/>
    </source>
</evidence>
<dbReference type="PANTHER" id="PTHR11728">
    <property type="entry name" value="GLYCEROL-3-PHOSPHATE DEHYDROGENASE"/>
    <property type="match status" value="1"/>
</dbReference>
<feature type="binding site" evidence="13">
    <location>
        <position position="270"/>
    </location>
    <ligand>
        <name>sn-glycerol 3-phosphate</name>
        <dbReference type="ChEBI" id="CHEBI:57597"/>
    </ligand>
</feature>
<feature type="binding site" evidence="13">
    <location>
        <position position="280"/>
    </location>
    <ligand>
        <name>sn-glycerol 3-phosphate</name>
        <dbReference type="ChEBI" id="CHEBI:57597"/>
    </ligand>
</feature>
<evidence type="ECO:0000256" key="3">
    <source>
        <dbReference type="ARBA" id="ARBA00022857"/>
    </source>
</evidence>
<dbReference type="GO" id="GO:0008654">
    <property type="term" value="P:phospholipid biosynthetic process"/>
    <property type="evidence" value="ECO:0007669"/>
    <property type="project" value="UniProtKB-KW"/>
</dbReference>
<keyword evidence="5 13" id="KW-0520">NAD</keyword>
<organism evidence="20 21">
    <name type="scientific">Rothia koreensis</name>
    <dbReference type="NCBI Taxonomy" id="592378"/>
    <lineage>
        <taxon>Bacteria</taxon>
        <taxon>Bacillati</taxon>
        <taxon>Actinomycetota</taxon>
        <taxon>Actinomycetes</taxon>
        <taxon>Micrococcales</taxon>
        <taxon>Micrococcaceae</taxon>
        <taxon>Rothia</taxon>
    </lineage>
</organism>
<evidence type="ECO:0000313" key="21">
    <source>
        <dbReference type="Proteomes" id="UP000462152"/>
    </source>
</evidence>
<feature type="binding site" evidence="13">
    <location>
        <position position="307"/>
    </location>
    <ligand>
        <name>NADPH</name>
        <dbReference type="ChEBI" id="CHEBI:57783"/>
    </ligand>
</feature>
<dbReference type="NCBIfam" id="NF000942">
    <property type="entry name" value="PRK00094.1-4"/>
    <property type="match status" value="1"/>
</dbReference>
<dbReference type="GO" id="GO:0046168">
    <property type="term" value="P:glycerol-3-phosphate catabolic process"/>
    <property type="evidence" value="ECO:0007669"/>
    <property type="project" value="InterPro"/>
</dbReference>
<dbReference type="HAMAP" id="MF_00394">
    <property type="entry name" value="NAD_Glyc3P_dehydrog"/>
    <property type="match status" value="1"/>
</dbReference>
<keyword evidence="13" id="KW-0963">Cytoplasm</keyword>
<evidence type="ECO:0000259" key="18">
    <source>
        <dbReference type="Pfam" id="PF01210"/>
    </source>
</evidence>
<dbReference type="Pfam" id="PF01210">
    <property type="entry name" value="NAD_Gly3P_dh_N"/>
    <property type="match status" value="1"/>
</dbReference>
<dbReference type="GO" id="GO:0005975">
    <property type="term" value="P:carbohydrate metabolic process"/>
    <property type="evidence" value="ECO:0007669"/>
    <property type="project" value="InterPro"/>
</dbReference>
<dbReference type="PIRSF" id="PIRSF000114">
    <property type="entry name" value="Glycerol-3-P_dh"/>
    <property type="match status" value="1"/>
</dbReference>
<dbReference type="NCBIfam" id="NF000940">
    <property type="entry name" value="PRK00094.1-2"/>
    <property type="match status" value="1"/>
</dbReference>
<comment type="function">
    <text evidence="13">Catalyzes the reduction of the glycolytic intermediate dihydroxyacetone phosphate (DHAP) to sn-glycerol 3-phosphate (G3P), the key precursor for phospholipid synthesis.</text>
</comment>
<comment type="caution">
    <text evidence="13">Lacks conserved residue(s) required for the propagation of feature annotation.</text>
</comment>
<feature type="binding site" evidence="13">
    <location>
        <position position="132"/>
    </location>
    <ligand>
        <name>NADPH</name>
        <dbReference type="ChEBI" id="CHEBI:57783"/>
    </ligand>
</feature>
<keyword evidence="21" id="KW-1185">Reference proteome</keyword>
<evidence type="ECO:0000259" key="19">
    <source>
        <dbReference type="Pfam" id="PF07479"/>
    </source>
</evidence>
<dbReference type="Pfam" id="PF07479">
    <property type="entry name" value="NAD_Gly3P_dh_C"/>
    <property type="match status" value="1"/>
</dbReference>
<comment type="caution">
    <text evidence="20">The sequence shown here is derived from an EMBL/GenBank/DDBJ whole genome shotgun (WGS) entry which is preliminary data.</text>
</comment>
<comment type="catalytic activity">
    <reaction evidence="9">
        <text>sn-glycerol 3-phosphate + NADP(+) = dihydroxyacetone phosphate + NADPH + H(+)</text>
        <dbReference type="Rhea" id="RHEA:11096"/>
        <dbReference type="ChEBI" id="CHEBI:15378"/>
        <dbReference type="ChEBI" id="CHEBI:57597"/>
        <dbReference type="ChEBI" id="CHEBI:57642"/>
        <dbReference type="ChEBI" id="CHEBI:57783"/>
        <dbReference type="ChEBI" id="CHEBI:58349"/>
        <dbReference type="EC" id="1.1.1.94"/>
    </reaction>
    <physiologicalReaction direction="right-to-left" evidence="9">
        <dbReference type="Rhea" id="RHEA:11098"/>
    </physiologicalReaction>
</comment>
<dbReference type="Gene3D" id="1.10.1040.10">
    <property type="entry name" value="N-(1-d-carboxylethyl)-l-norvaline Dehydrogenase, domain 2"/>
    <property type="match status" value="1"/>
</dbReference>
<feature type="binding site" evidence="13">
    <location>
        <position position="28"/>
    </location>
    <ligand>
        <name>NADPH</name>
        <dbReference type="ChEBI" id="CHEBI:57783"/>
    </ligand>
</feature>
<dbReference type="FunFam" id="3.40.50.720:FF:000019">
    <property type="entry name" value="Glycerol-3-phosphate dehydrogenase [NAD(P)+]"/>
    <property type="match status" value="1"/>
</dbReference>
<gene>
    <name evidence="13" type="primary">gpsA</name>
    <name evidence="20" type="ORF">GMA10_02665</name>
</gene>
<dbReference type="InterPro" id="IPR036291">
    <property type="entry name" value="NAD(P)-bd_dom_sf"/>
</dbReference>
<evidence type="ECO:0000256" key="11">
    <source>
        <dbReference type="ARBA" id="ARBA00069372"/>
    </source>
</evidence>
<evidence type="ECO:0000256" key="9">
    <source>
        <dbReference type="ARBA" id="ARBA00052716"/>
    </source>
</evidence>
<feature type="active site" description="Proton acceptor" evidence="13 14">
    <location>
        <position position="217"/>
    </location>
</feature>
<feature type="binding site" evidence="13">
    <location>
        <position position="29"/>
    </location>
    <ligand>
        <name>NADPH</name>
        <dbReference type="ChEBI" id="CHEBI:57783"/>
    </ligand>
</feature>
<evidence type="ECO:0000256" key="10">
    <source>
        <dbReference type="ARBA" id="ARBA00066687"/>
    </source>
</evidence>
<evidence type="ECO:0000256" key="15">
    <source>
        <dbReference type="PIRSR" id="PIRSR000114-2"/>
    </source>
</evidence>
<dbReference type="GO" id="GO:0047952">
    <property type="term" value="F:glycerol-3-phosphate dehydrogenase [NAD(P)+] activity"/>
    <property type="evidence" value="ECO:0007669"/>
    <property type="project" value="UniProtKB-UniRule"/>
</dbReference>
<comment type="catalytic activity">
    <reaction evidence="13">
        <text>sn-glycerol 3-phosphate + NAD(+) = dihydroxyacetone phosphate + NADH + H(+)</text>
        <dbReference type="Rhea" id="RHEA:11092"/>
        <dbReference type="ChEBI" id="CHEBI:15378"/>
        <dbReference type="ChEBI" id="CHEBI:57540"/>
        <dbReference type="ChEBI" id="CHEBI:57597"/>
        <dbReference type="ChEBI" id="CHEBI:57642"/>
        <dbReference type="ChEBI" id="CHEBI:57945"/>
        <dbReference type="EC" id="1.1.1.94"/>
    </reaction>
</comment>
<dbReference type="SUPFAM" id="SSF48179">
    <property type="entry name" value="6-phosphogluconate dehydrogenase C-terminal domain-like"/>
    <property type="match status" value="1"/>
</dbReference>
<protein>
    <recommendedName>
        <fullName evidence="11 13">Glycerol-3-phosphate dehydrogenase [NAD(P)+]</fullName>
        <ecNumber evidence="10 13">1.1.1.94</ecNumber>
    </recommendedName>
    <alternativeName>
        <fullName evidence="13">NAD(P)(+)-dependent glycerol-3-phosphate dehydrogenase</fullName>
    </alternativeName>
    <alternativeName>
        <fullName evidence="12 13">NAD(P)H-dependent dihydroxyacetone-phosphate reductase</fullName>
    </alternativeName>
</protein>
<dbReference type="SUPFAM" id="SSF51735">
    <property type="entry name" value="NAD(P)-binding Rossmann-fold domains"/>
    <property type="match status" value="1"/>
</dbReference>